<dbReference type="AlphaFoldDB" id="A0A0C3D4U1"/>
<evidence type="ECO:0000313" key="2">
    <source>
        <dbReference type="EMBL" id="KIM51444.1"/>
    </source>
</evidence>
<dbReference type="InterPro" id="IPR050869">
    <property type="entry name" value="H3K4_H4K5_MeTrfase"/>
</dbReference>
<dbReference type="Pfam" id="PF00856">
    <property type="entry name" value="SET"/>
    <property type="match status" value="1"/>
</dbReference>
<dbReference type="Proteomes" id="UP000053989">
    <property type="component" value="Unassembled WGS sequence"/>
</dbReference>
<name>A0A0C3D4U1_9AGAM</name>
<keyword evidence="3" id="KW-1185">Reference proteome</keyword>
<protein>
    <recommendedName>
        <fullName evidence="1">SET domain-containing protein</fullName>
    </recommendedName>
</protein>
<dbReference type="Gene3D" id="2.170.270.10">
    <property type="entry name" value="SET domain"/>
    <property type="match status" value="1"/>
</dbReference>
<evidence type="ECO:0000259" key="1">
    <source>
        <dbReference type="PROSITE" id="PS50280"/>
    </source>
</evidence>
<dbReference type="HOGENOM" id="CLU_038964_1_0_1"/>
<gene>
    <name evidence="2" type="ORF">SCLCIDRAFT_143237</name>
</gene>
<dbReference type="PANTHER" id="PTHR12197:SF294">
    <property type="entry name" value="POTENTIAL PROTEIN LYSINE METHYLTRANSFERASE SET6"/>
    <property type="match status" value="1"/>
</dbReference>
<dbReference type="STRING" id="1036808.A0A0C3D4U1"/>
<proteinExistence type="predicted"/>
<evidence type="ECO:0000313" key="3">
    <source>
        <dbReference type="Proteomes" id="UP000053989"/>
    </source>
</evidence>
<dbReference type="InParanoid" id="A0A0C3D4U1"/>
<organism evidence="2 3">
    <name type="scientific">Scleroderma citrinum Foug A</name>
    <dbReference type="NCBI Taxonomy" id="1036808"/>
    <lineage>
        <taxon>Eukaryota</taxon>
        <taxon>Fungi</taxon>
        <taxon>Dikarya</taxon>
        <taxon>Basidiomycota</taxon>
        <taxon>Agaricomycotina</taxon>
        <taxon>Agaricomycetes</taxon>
        <taxon>Agaricomycetidae</taxon>
        <taxon>Boletales</taxon>
        <taxon>Sclerodermatineae</taxon>
        <taxon>Sclerodermataceae</taxon>
        <taxon>Scleroderma</taxon>
    </lineage>
</organism>
<dbReference type="SUPFAM" id="SSF82199">
    <property type="entry name" value="SET domain"/>
    <property type="match status" value="1"/>
</dbReference>
<dbReference type="PANTHER" id="PTHR12197">
    <property type="entry name" value="HISTONE-LYSINE N-METHYLTRANSFERASE SMYD"/>
    <property type="match status" value="1"/>
</dbReference>
<dbReference type="InterPro" id="IPR001214">
    <property type="entry name" value="SET_dom"/>
</dbReference>
<reference evidence="2 3" key="1">
    <citation type="submission" date="2014-04" db="EMBL/GenBank/DDBJ databases">
        <authorList>
            <consortium name="DOE Joint Genome Institute"/>
            <person name="Kuo A."/>
            <person name="Kohler A."/>
            <person name="Nagy L.G."/>
            <person name="Floudas D."/>
            <person name="Copeland A."/>
            <person name="Barry K.W."/>
            <person name="Cichocki N."/>
            <person name="Veneault-Fourrey C."/>
            <person name="LaButti K."/>
            <person name="Lindquist E.A."/>
            <person name="Lipzen A."/>
            <person name="Lundell T."/>
            <person name="Morin E."/>
            <person name="Murat C."/>
            <person name="Sun H."/>
            <person name="Tunlid A."/>
            <person name="Henrissat B."/>
            <person name="Grigoriev I.V."/>
            <person name="Hibbett D.S."/>
            <person name="Martin F."/>
            <person name="Nordberg H.P."/>
            <person name="Cantor M.N."/>
            <person name="Hua S.X."/>
        </authorList>
    </citation>
    <scope>NUCLEOTIDE SEQUENCE [LARGE SCALE GENOMIC DNA]</scope>
    <source>
        <strain evidence="2 3">Foug A</strain>
    </source>
</reference>
<dbReference type="OrthoDB" id="1028014at2759"/>
<dbReference type="GO" id="GO:0005634">
    <property type="term" value="C:nucleus"/>
    <property type="evidence" value="ECO:0007669"/>
    <property type="project" value="TreeGrafter"/>
</dbReference>
<dbReference type="PROSITE" id="PS50280">
    <property type="entry name" value="SET"/>
    <property type="match status" value="1"/>
</dbReference>
<dbReference type="CDD" id="cd20071">
    <property type="entry name" value="SET_SMYD"/>
    <property type="match status" value="1"/>
</dbReference>
<sequence length="371" mass="42300">MGWCLPVFESDGYVELHTTSHGGRSLFAARDIPLGTRIHTSLAPFAHVIYKDYRREVCAQCLAYSASDLAPPEVTRSRVWSIKWSPEAPGASAVWFCSEDCRETWEKDETGSLQAQLDAILMKAQVASRRKGKSVDVIPPPFNPKEEITQEVIDDAWKKIEVLATSKTQLAAFCVTLNLEDMELEIARYLASAILCLYVSEQLHVVAEYDKHNDSGMRAPWSHLLHLQDNELANIRERPYILTAHLRIYAFLCSALPKHLKPYLSSVRDVLARDTGNAFGIWDGDRRDEMLGWGMWTSASYFNHSCTPNIRKIRRARALHFETTCPVVAGEELCISYVDTDQLLEQRRRDLRMSWFFTCSCSRCQRESSDD</sequence>
<reference evidence="3" key="2">
    <citation type="submission" date="2015-01" db="EMBL/GenBank/DDBJ databases">
        <title>Evolutionary Origins and Diversification of the Mycorrhizal Mutualists.</title>
        <authorList>
            <consortium name="DOE Joint Genome Institute"/>
            <consortium name="Mycorrhizal Genomics Consortium"/>
            <person name="Kohler A."/>
            <person name="Kuo A."/>
            <person name="Nagy L.G."/>
            <person name="Floudas D."/>
            <person name="Copeland A."/>
            <person name="Barry K.W."/>
            <person name="Cichocki N."/>
            <person name="Veneault-Fourrey C."/>
            <person name="LaButti K."/>
            <person name="Lindquist E.A."/>
            <person name="Lipzen A."/>
            <person name="Lundell T."/>
            <person name="Morin E."/>
            <person name="Murat C."/>
            <person name="Riley R."/>
            <person name="Ohm R."/>
            <person name="Sun H."/>
            <person name="Tunlid A."/>
            <person name="Henrissat B."/>
            <person name="Grigoriev I.V."/>
            <person name="Hibbett D.S."/>
            <person name="Martin F."/>
        </authorList>
    </citation>
    <scope>NUCLEOTIDE SEQUENCE [LARGE SCALE GENOMIC DNA]</scope>
    <source>
        <strain evidence="3">Foug A</strain>
    </source>
</reference>
<accession>A0A0C3D4U1</accession>
<dbReference type="EMBL" id="KN822257">
    <property type="protein sequence ID" value="KIM51444.1"/>
    <property type="molecule type" value="Genomic_DNA"/>
</dbReference>
<feature type="domain" description="SET" evidence="1">
    <location>
        <begin position="3"/>
        <end position="338"/>
    </location>
</feature>
<dbReference type="InterPro" id="IPR046341">
    <property type="entry name" value="SET_dom_sf"/>
</dbReference>